<evidence type="ECO:0000256" key="6">
    <source>
        <dbReference type="ARBA" id="ARBA00023004"/>
    </source>
</evidence>
<comment type="cofactor">
    <cofactor evidence="8">
        <name>[3Fe-4S] cluster</name>
        <dbReference type="ChEBI" id="CHEBI:21137"/>
    </cofactor>
    <text evidence="8">Binds 1 [3Fe-4S] cluster.</text>
</comment>
<name>A0ABW6PFI5_9NOCA</name>
<sequence length="115" mass="12206">MTFIIGEPCIDVLDKSCMDICPMDCIYTGLRKNYINADECIDCSACADVCPVDAIYPATRAVTEEHRAFAVDSALFFESVLPGRKEPLGSIGGSAKIGDIGTDTPMVAGHPKAAC</sequence>
<gene>
    <name evidence="10" type="ORF">ACFYU5_36630</name>
</gene>
<protein>
    <recommendedName>
        <fullName evidence="8">Ferredoxin</fullName>
    </recommendedName>
</protein>
<keyword evidence="8" id="KW-0003">3Fe-4S</keyword>
<keyword evidence="6 8" id="KW-0408">Iron</keyword>
<dbReference type="InterPro" id="IPR017896">
    <property type="entry name" value="4Fe4S_Fe-S-bd"/>
</dbReference>
<dbReference type="Gene3D" id="3.30.70.20">
    <property type="match status" value="1"/>
</dbReference>
<dbReference type="InterPro" id="IPR017900">
    <property type="entry name" value="4Fe4S_Fe_S_CS"/>
</dbReference>
<evidence type="ECO:0000313" key="10">
    <source>
        <dbReference type="EMBL" id="MFF0501955.1"/>
    </source>
</evidence>
<dbReference type="Proteomes" id="UP001601442">
    <property type="component" value="Unassembled WGS sequence"/>
</dbReference>
<dbReference type="PRINTS" id="PR00354">
    <property type="entry name" value="7FE8SFRDOXIN"/>
</dbReference>
<dbReference type="PROSITE" id="PS00198">
    <property type="entry name" value="4FE4S_FER_1"/>
    <property type="match status" value="1"/>
</dbReference>
<proteinExistence type="predicted"/>
<evidence type="ECO:0000256" key="4">
    <source>
        <dbReference type="ARBA" id="ARBA00022723"/>
    </source>
</evidence>
<comment type="function">
    <text evidence="8">Ferredoxins are iron-sulfur proteins that transfer electrons in a wide variety of metabolic reactions.</text>
</comment>
<dbReference type="SUPFAM" id="SSF54862">
    <property type="entry name" value="4Fe-4S ferredoxins"/>
    <property type="match status" value="1"/>
</dbReference>
<accession>A0ABW6PFI5</accession>
<evidence type="ECO:0000259" key="9">
    <source>
        <dbReference type="PROSITE" id="PS51379"/>
    </source>
</evidence>
<keyword evidence="4 8" id="KW-0479">Metal-binding</keyword>
<dbReference type="PANTHER" id="PTHR42859">
    <property type="entry name" value="OXIDOREDUCTASE"/>
    <property type="match status" value="1"/>
</dbReference>
<dbReference type="InterPro" id="IPR000813">
    <property type="entry name" value="7Fe_ferredoxin"/>
</dbReference>
<dbReference type="RefSeq" id="WP_387402017.1">
    <property type="nucleotide sequence ID" value="NZ_JBIAMT010000015.1"/>
</dbReference>
<comment type="caution">
    <text evidence="10">The sequence shown here is derived from an EMBL/GenBank/DDBJ whole genome shotgun (WGS) entry which is preliminary data.</text>
</comment>
<dbReference type="EMBL" id="JBIAMT010000015">
    <property type="protein sequence ID" value="MFF0501955.1"/>
    <property type="molecule type" value="Genomic_DNA"/>
</dbReference>
<dbReference type="PROSITE" id="PS51379">
    <property type="entry name" value="4FE4S_FER_2"/>
    <property type="match status" value="1"/>
</dbReference>
<reference evidence="10 11" key="1">
    <citation type="submission" date="2024-10" db="EMBL/GenBank/DDBJ databases">
        <title>The Natural Products Discovery Center: Release of the First 8490 Sequenced Strains for Exploring Actinobacteria Biosynthetic Diversity.</title>
        <authorList>
            <person name="Kalkreuter E."/>
            <person name="Kautsar S.A."/>
            <person name="Yang D."/>
            <person name="Bader C.D."/>
            <person name="Teijaro C.N."/>
            <person name="Fluegel L."/>
            <person name="Davis C.M."/>
            <person name="Simpson J.R."/>
            <person name="Lauterbach L."/>
            <person name="Steele A.D."/>
            <person name="Gui C."/>
            <person name="Meng S."/>
            <person name="Li G."/>
            <person name="Viehrig K."/>
            <person name="Ye F."/>
            <person name="Su P."/>
            <person name="Kiefer A.F."/>
            <person name="Nichols A."/>
            <person name="Cepeda A.J."/>
            <person name="Yan W."/>
            <person name="Fan B."/>
            <person name="Jiang Y."/>
            <person name="Adhikari A."/>
            <person name="Zheng C.-J."/>
            <person name="Schuster L."/>
            <person name="Cowan T.M."/>
            <person name="Smanski M.J."/>
            <person name="Chevrette M.G."/>
            <person name="De Carvalho L.P.S."/>
            <person name="Shen B."/>
        </authorList>
    </citation>
    <scope>NUCLEOTIDE SEQUENCE [LARGE SCALE GENOMIC DNA]</scope>
    <source>
        <strain evidence="10 11">NPDC004119</strain>
    </source>
</reference>
<organism evidence="10 11">
    <name type="scientific">Nocardia aobensis</name>
    <dbReference type="NCBI Taxonomy" id="257277"/>
    <lineage>
        <taxon>Bacteria</taxon>
        <taxon>Bacillati</taxon>
        <taxon>Actinomycetota</taxon>
        <taxon>Actinomycetes</taxon>
        <taxon>Mycobacteriales</taxon>
        <taxon>Nocardiaceae</taxon>
        <taxon>Nocardia</taxon>
    </lineage>
</organism>
<comment type="cofactor">
    <cofactor evidence="1 8">
        <name>[4Fe-4S] cluster</name>
        <dbReference type="ChEBI" id="CHEBI:49883"/>
    </cofactor>
</comment>
<keyword evidence="7 8" id="KW-0411">Iron-sulfur</keyword>
<evidence type="ECO:0000256" key="1">
    <source>
        <dbReference type="ARBA" id="ARBA00001966"/>
    </source>
</evidence>
<evidence type="ECO:0000256" key="2">
    <source>
        <dbReference type="ARBA" id="ARBA00022448"/>
    </source>
</evidence>
<dbReference type="PANTHER" id="PTHR42859:SF2">
    <property type="entry name" value="FERREDOXIN"/>
    <property type="match status" value="1"/>
</dbReference>
<dbReference type="InterPro" id="IPR050294">
    <property type="entry name" value="RnfB_subfamily"/>
</dbReference>
<feature type="domain" description="4Fe-4S ferredoxin-type" evidence="9">
    <location>
        <begin position="31"/>
        <end position="60"/>
    </location>
</feature>
<keyword evidence="11" id="KW-1185">Reference proteome</keyword>
<evidence type="ECO:0000256" key="5">
    <source>
        <dbReference type="ARBA" id="ARBA00022982"/>
    </source>
</evidence>
<evidence type="ECO:0000256" key="7">
    <source>
        <dbReference type="ARBA" id="ARBA00023014"/>
    </source>
</evidence>
<evidence type="ECO:0000256" key="8">
    <source>
        <dbReference type="RuleBase" id="RU365098"/>
    </source>
</evidence>
<evidence type="ECO:0000256" key="3">
    <source>
        <dbReference type="ARBA" id="ARBA00022485"/>
    </source>
</evidence>
<evidence type="ECO:0000313" key="11">
    <source>
        <dbReference type="Proteomes" id="UP001601442"/>
    </source>
</evidence>
<keyword evidence="2 8" id="KW-0813">Transport</keyword>
<dbReference type="Pfam" id="PF00037">
    <property type="entry name" value="Fer4"/>
    <property type="match status" value="1"/>
</dbReference>
<keyword evidence="5 8" id="KW-0249">Electron transport</keyword>
<keyword evidence="3 8" id="KW-0004">4Fe-4S</keyword>